<accession>A0A0X8V8Z4</accession>
<evidence type="ECO:0000256" key="7">
    <source>
        <dbReference type="ARBA" id="ARBA00023268"/>
    </source>
</evidence>
<dbReference type="Proteomes" id="UP000184204">
    <property type="component" value="Unassembled WGS sequence"/>
</dbReference>
<reference evidence="11 13" key="1">
    <citation type="journal article" date="2016" name="Genome Announc.">
        <title>Complete Genome Sequence of the Amino Acid-Fermenting Clostridium propionicum X2 (DSM 1682).</title>
        <authorList>
            <person name="Poehlein A."/>
            <person name="Schlien K."/>
            <person name="Chowdhury N.P."/>
            <person name="Gottschalk G."/>
            <person name="Buckel W."/>
            <person name="Daniel R."/>
        </authorList>
    </citation>
    <scope>NUCLEOTIDE SEQUENCE [LARGE SCALE GENOMIC DNA]</scope>
    <source>
        <strain evidence="11 13">X2</strain>
    </source>
</reference>
<evidence type="ECO:0000256" key="2">
    <source>
        <dbReference type="ARBA" id="ARBA00012720"/>
    </source>
</evidence>
<dbReference type="GO" id="GO:0006284">
    <property type="term" value="P:base-excision repair"/>
    <property type="evidence" value="ECO:0007669"/>
    <property type="project" value="InterPro"/>
</dbReference>
<dbReference type="Proteomes" id="UP000068026">
    <property type="component" value="Chromosome"/>
</dbReference>
<dbReference type="AlphaFoldDB" id="A0A0X8V8Z4"/>
<dbReference type="InterPro" id="IPR052054">
    <property type="entry name" value="Oxidative_DNA_repair_enzyme"/>
</dbReference>
<protein>
    <recommendedName>
        <fullName evidence="2">DNA-(apurinic or apyrimidinic site) lyase</fullName>
        <ecNumber evidence="2">4.2.99.18</ecNumber>
    </recommendedName>
</protein>
<dbReference type="Pfam" id="PF00730">
    <property type="entry name" value="HhH-GPD"/>
    <property type="match status" value="1"/>
</dbReference>
<dbReference type="OrthoDB" id="9798522at2"/>
<comment type="similarity">
    <text evidence="1">Belongs to the type-1 OGG1 family.</text>
</comment>
<keyword evidence="7" id="KW-0511">Multifunctional enzyme</keyword>
<evidence type="ECO:0000313" key="13">
    <source>
        <dbReference type="Proteomes" id="UP000068026"/>
    </source>
</evidence>
<evidence type="ECO:0000256" key="6">
    <source>
        <dbReference type="ARBA" id="ARBA00023239"/>
    </source>
</evidence>
<dbReference type="KEGG" id="cpro:CPRO_06800"/>
<dbReference type="Gene3D" id="3.30.310.260">
    <property type="match status" value="1"/>
</dbReference>
<gene>
    <name evidence="11" type="ORF">CPRO_06800</name>
    <name evidence="12" type="ORF">SAMN02745151_00797</name>
</gene>
<evidence type="ECO:0000256" key="4">
    <source>
        <dbReference type="ARBA" id="ARBA00022801"/>
    </source>
</evidence>
<dbReference type="PANTHER" id="PTHR10242">
    <property type="entry name" value="8-OXOGUANINE DNA GLYCOSYLASE"/>
    <property type="match status" value="1"/>
</dbReference>
<evidence type="ECO:0000256" key="3">
    <source>
        <dbReference type="ARBA" id="ARBA00022763"/>
    </source>
</evidence>
<evidence type="ECO:0000313" key="11">
    <source>
        <dbReference type="EMBL" id="AMJ40282.1"/>
    </source>
</evidence>
<dbReference type="SMART" id="SM00478">
    <property type="entry name" value="ENDO3c"/>
    <property type="match status" value="1"/>
</dbReference>
<dbReference type="SUPFAM" id="SSF55945">
    <property type="entry name" value="TATA-box binding protein-like"/>
    <property type="match status" value="1"/>
</dbReference>
<evidence type="ECO:0000256" key="1">
    <source>
        <dbReference type="ARBA" id="ARBA00010679"/>
    </source>
</evidence>
<keyword evidence="8" id="KW-0326">Glycosidase</keyword>
<evidence type="ECO:0000256" key="9">
    <source>
        <dbReference type="ARBA" id="ARBA00044632"/>
    </source>
</evidence>
<dbReference type="Gene3D" id="1.10.340.30">
    <property type="entry name" value="Hypothetical protein, domain 2"/>
    <property type="match status" value="1"/>
</dbReference>
<dbReference type="EMBL" id="FQUA01000002">
    <property type="protein sequence ID" value="SHE45879.1"/>
    <property type="molecule type" value="Genomic_DNA"/>
</dbReference>
<sequence>MEKVFWDCPDFSLSQTLECGQCFRYEKKEDDCYTVISGQKVITLGQVGDSIVFYGDNDIPFWKGFFDGERDYNEIKQRLKENDPIMAEAISFAPGIRILKQEFFEMLMSFIISQNNHIPRIRGLIQRLSQEYGMPLEGGFYSFPTPQQLSDVTEEAYRSLGCGFRGRYLEDAVKNVLSGNFEVEKLEMLPTEELRQRLMSICGVGQKVADCILLFSFGRYEVFPTDVWINRVYSHAYFEGKKLLAKELQVSAAEKFGNNAGFAQQYLFYYGRERKIGKG</sequence>
<keyword evidence="5" id="KW-0234">DNA repair</keyword>
<dbReference type="EC" id="4.2.99.18" evidence="2"/>
<proteinExistence type="inferred from homology"/>
<dbReference type="RefSeq" id="WP_066047854.1">
    <property type="nucleotide sequence ID" value="NZ_CP014223.1"/>
</dbReference>
<dbReference type="Gene3D" id="1.10.1670.10">
    <property type="entry name" value="Helix-hairpin-Helix base-excision DNA repair enzymes (C-terminal)"/>
    <property type="match status" value="1"/>
</dbReference>
<keyword evidence="4" id="KW-0378">Hydrolase</keyword>
<dbReference type="InterPro" id="IPR003265">
    <property type="entry name" value="HhH-GPD_domain"/>
</dbReference>
<dbReference type="GO" id="GO:0003684">
    <property type="term" value="F:damaged DNA binding"/>
    <property type="evidence" value="ECO:0007669"/>
    <property type="project" value="InterPro"/>
</dbReference>
<dbReference type="CDD" id="cd00056">
    <property type="entry name" value="ENDO3c"/>
    <property type="match status" value="1"/>
</dbReference>
<keyword evidence="3" id="KW-0227">DNA damage</keyword>
<keyword evidence="6 12" id="KW-0456">Lyase</keyword>
<evidence type="ECO:0000313" key="12">
    <source>
        <dbReference type="EMBL" id="SHE45879.1"/>
    </source>
</evidence>
<evidence type="ECO:0000256" key="5">
    <source>
        <dbReference type="ARBA" id="ARBA00023204"/>
    </source>
</evidence>
<evidence type="ECO:0000259" key="10">
    <source>
        <dbReference type="SMART" id="SM00478"/>
    </source>
</evidence>
<evidence type="ECO:0000313" key="14">
    <source>
        <dbReference type="Proteomes" id="UP000184204"/>
    </source>
</evidence>
<dbReference type="EMBL" id="CP014223">
    <property type="protein sequence ID" value="AMJ40282.1"/>
    <property type="molecule type" value="Genomic_DNA"/>
</dbReference>
<dbReference type="GO" id="GO:0140078">
    <property type="term" value="F:class I DNA-(apurinic or apyrimidinic site) endonuclease activity"/>
    <property type="evidence" value="ECO:0007669"/>
    <property type="project" value="UniProtKB-EC"/>
</dbReference>
<name>A0A0X8V8Z4_ANAPI</name>
<dbReference type="GO" id="GO:0008534">
    <property type="term" value="F:oxidized purine nucleobase lesion DNA N-glycosylase activity"/>
    <property type="evidence" value="ECO:0007669"/>
    <property type="project" value="InterPro"/>
</dbReference>
<organism evidence="12 14">
    <name type="scientific">Anaerotignum propionicum DSM 1682</name>
    <dbReference type="NCBI Taxonomy" id="991789"/>
    <lineage>
        <taxon>Bacteria</taxon>
        <taxon>Bacillati</taxon>
        <taxon>Bacillota</taxon>
        <taxon>Clostridia</taxon>
        <taxon>Lachnospirales</taxon>
        <taxon>Anaerotignaceae</taxon>
        <taxon>Anaerotignum</taxon>
    </lineage>
</organism>
<keyword evidence="13" id="KW-1185">Reference proteome</keyword>
<dbReference type="InterPro" id="IPR012904">
    <property type="entry name" value="OGG_N"/>
</dbReference>
<dbReference type="SUPFAM" id="SSF48150">
    <property type="entry name" value="DNA-glycosylase"/>
    <property type="match status" value="1"/>
</dbReference>
<reference evidence="14" key="4">
    <citation type="submission" date="2016-11" db="EMBL/GenBank/DDBJ databases">
        <authorList>
            <person name="Jaros S."/>
            <person name="Januszkiewicz K."/>
            <person name="Wedrychowicz H."/>
        </authorList>
    </citation>
    <scope>NUCLEOTIDE SEQUENCE [LARGE SCALE GENOMIC DNA]</scope>
    <source>
        <strain evidence="14">DSM 1682</strain>
    </source>
</reference>
<dbReference type="Pfam" id="PF07934">
    <property type="entry name" value="OGG_N"/>
    <property type="match status" value="1"/>
</dbReference>
<evidence type="ECO:0000256" key="8">
    <source>
        <dbReference type="ARBA" id="ARBA00023295"/>
    </source>
</evidence>
<dbReference type="InterPro" id="IPR023170">
    <property type="entry name" value="HhH_base_excis_C"/>
</dbReference>
<comment type="catalytic activity">
    <reaction evidence="9">
        <text>2'-deoxyribonucleotide-(2'-deoxyribose 5'-phosphate)-2'-deoxyribonucleotide-DNA = a 3'-end 2'-deoxyribonucleotide-(2,3-dehydro-2,3-deoxyribose 5'-phosphate)-DNA + a 5'-end 5'-phospho-2'-deoxyribonucleoside-DNA + H(+)</text>
        <dbReference type="Rhea" id="RHEA:66592"/>
        <dbReference type="Rhea" id="RHEA-COMP:13180"/>
        <dbReference type="Rhea" id="RHEA-COMP:16897"/>
        <dbReference type="Rhea" id="RHEA-COMP:17067"/>
        <dbReference type="ChEBI" id="CHEBI:15378"/>
        <dbReference type="ChEBI" id="CHEBI:136412"/>
        <dbReference type="ChEBI" id="CHEBI:157695"/>
        <dbReference type="ChEBI" id="CHEBI:167181"/>
        <dbReference type="EC" id="4.2.99.18"/>
    </reaction>
</comment>
<reference evidence="13" key="2">
    <citation type="submission" date="2016-01" db="EMBL/GenBank/DDBJ databases">
        <authorList>
            <person name="Poehlein A."/>
            <person name="Schlien K."/>
            <person name="Gottschalk G."/>
            <person name="Buckel W."/>
            <person name="Daniel R."/>
        </authorList>
    </citation>
    <scope>NUCLEOTIDE SEQUENCE [LARGE SCALE GENOMIC DNA]</scope>
    <source>
        <strain evidence="13">X2</strain>
    </source>
</reference>
<dbReference type="GO" id="GO:0006289">
    <property type="term" value="P:nucleotide-excision repair"/>
    <property type="evidence" value="ECO:0007669"/>
    <property type="project" value="InterPro"/>
</dbReference>
<reference evidence="12" key="3">
    <citation type="submission" date="2016-11" db="EMBL/GenBank/DDBJ databases">
        <authorList>
            <person name="Varghese N."/>
            <person name="Submissions S."/>
        </authorList>
    </citation>
    <scope>NUCLEOTIDE SEQUENCE</scope>
    <source>
        <strain evidence="12">DSM 1682</strain>
    </source>
</reference>
<feature type="domain" description="HhH-GPD" evidence="10">
    <location>
        <begin position="112"/>
        <end position="272"/>
    </location>
</feature>
<dbReference type="PANTHER" id="PTHR10242:SF2">
    <property type="entry name" value="N-GLYCOSYLASE_DNA LYASE"/>
    <property type="match status" value="1"/>
</dbReference>
<dbReference type="InterPro" id="IPR011257">
    <property type="entry name" value="DNA_glycosylase"/>
</dbReference>